<dbReference type="InterPro" id="IPR047187">
    <property type="entry name" value="SF1_C_Upf1"/>
</dbReference>
<dbReference type="PANTHER" id="PTHR43788">
    <property type="entry name" value="DNA2/NAM7 HELICASE FAMILY MEMBER"/>
    <property type="match status" value="1"/>
</dbReference>
<evidence type="ECO:0000256" key="7">
    <source>
        <dbReference type="SAM" id="MobiDB-lite"/>
    </source>
</evidence>
<evidence type="ECO:0000256" key="2">
    <source>
        <dbReference type="ARBA" id="ARBA00022741"/>
    </source>
</evidence>
<dbReference type="InterPro" id="IPR041679">
    <property type="entry name" value="DNA2/NAM7-like_C"/>
</dbReference>
<dbReference type="SUPFAM" id="SSF52540">
    <property type="entry name" value="P-loop containing nucleoside triphosphate hydrolases"/>
    <property type="match status" value="1"/>
</dbReference>
<dbReference type="InterPro" id="IPR050534">
    <property type="entry name" value="Coronavir_polyprotein_1ab"/>
</dbReference>
<organism evidence="8 9">
    <name type="scientific">Pristionchus pacificus</name>
    <name type="common">Parasitic nematode worm</name>
    <dbReference type="NCBI Taxonomy" id="54126"/>
    <lineage>
        <taxon>Eukaryota</taxon>
        <taxon>Metazoa</taxon>
        <taxon>Ecdysozoa</taxon>
        <taxon>Nematoda</taxon>
        <taxon>Chromadorea</taxon>
        <taxon>Rhabditida</taxon>
        <taxon>Rhabditina</taxon>
        <taxon>Diplogasteromorpha</taxon>
        <taxon>Diplogasteroidea</taxon>
        <taxon>Neodiplogasteridae</taxon>
        <taxon>Pristionchus</taxon>
    </lineage>
</organism>
<accession>A0A454Y735</accession>
<dbReference type="AlphaFoldDB" id="A0A454Y735"/>
<dbReference type="GO" id="GO:0016787">
    <property type="term" value="F:hydrolase activity"/>
    <property type="evidence" value="ECO:0007669"/>
    <property type="project" value="UniProtKB-KW"/>
</dbReference>
<proteinExistence type="inferred from homology"/>
<dbReference type="InterPro" id="IPR041677">
    <property type="entry name" value="DNA2/NAM7_AAA_11"/>
</dbReference>
<evidence type="ECO:0000256" key="6">
    <source>
        <dbReference type="SAM" id="Coils"/>
    </source>
</evidence>
<dbReference type="PANTHER" id="PTHR43788:SF16">
    <property type="entry name" value="HELICASE WITH ZINC FINGER 2"/>
    <property type="match status" value="1"/>
</dbReference>
<reference evidence="9" key="1">
    <citation type="journal article" date="2008" name="Nat. Genet.">
        <title>The Pristionchus pacificus genome provides a unique perspective on nematode lifestyle and parasitism.</title>
        <authorList>
            <person name="Dieterich C."/>
            <person name="Clifton S.W."/>
            <person name="Schuster L.N."/>
            <person name="Chinwalla A."/>
            <person name="Delehaunty K."/>
            <person name="Dinkelacker I."/>
            <person name="Fulton L."/>
            <person name="Fulton R."/>
            <person name="Godfrey J."/>
            <person name="Minx P."/>
            <person name="Mitreva M."/>
            <person name="Roeseler W."/>
            <person name="Tian H."/>
            <person name="Witte H."/>
            <person name="Yang S.P."/>
            <person name="Wilson R.K."/>
            <person name="Sommer R.J."/>
        </authorList>
    </citation>
    <scope>NUCLEOTIDE SEQUENCE [LARGE SCALE GENOMIC DNA]</scope>
    <source>
        <strain evidence="9">PS312</strain>
    </source>
</reference>
<keyword evidence="2" id="KW-0547">Nucleotide-binding</keyword>
<gene>
    <name evidence="8" type="primary">WBGene00272332</name>
</gene>
<accession>A0A8R1YNE2</accession>
<evidence type="ECO:0000256" key="4">
    <source>
        <dbReference type="ARBA" id="ARBA00022806"/>
    </source>
</evidence>
<keyword evidence="4" id="KW-0347">Helicase</keyword>
<feature type="region of interest" description="Disordered" evidence="7">
    <location>
        <begin position="1"/>
        <end position="63"/>
    </location>
</feature>
<evidence type="ECO:0000256" key="1">
    <source>
        <dbReference type="ARBA" id="ARBA00007913"/>
    </source>
</evidence>
<dbReference type="CDD" id="cd18808">
    <property type="entry name" value="SF1_C_Upf1"/>
    <property type="match status" value="1"/>
</dbReference>
<dbReference type="Pfam" id="PF13087">
    <property type="entry name" value="AAA_12"/>
    <property type="match status" value="1"/>
</dbReference>
<comment type="similarity">
    <text evidence="1">Belongs to the DNA2/NAM7 helicase family.</text>
</comment>
<dbReference type="InterPro" id="IPR027417">
    <property type="entry name" value="P-loop_NTPase"/>
</dbReference>
<dbReference type="GO" id="GO:0043139">
    <property type="term" value="F:5'-3' DNA helicase activity"/>
    <property type="evidence" value="ECO:0000318"/>
    <property type="project" value="GO_Central"/>
</dbReference>
<keyword evidence="5" id="KW-0067">ATP-binding</keyword>
<name>A0A454Y735_PRIPA</name>
<dbReference type="Pfam" id="PF13086">
    <property type="entry name" value="AAA_11"/>
    <property type="match status" value="1"/>
</dbReference>
<feature type="compositionally biased region" description="Polar residues" evidence="7">
    <location>
        <begin position="1"/>
        <end position="26"/>
    </location>
</feature>
<feature type="coiled-coil region" evidence="6">
    <location>
        <begin position="408"/>
        <end position="442"/>
    </location>
</feature>
<evidence type="ECO:0000256" key="5">
    <source>
        <dbReference type="ARBA" id="ARBA00022840"/>
    </source>
</evidence>
<keyword evidence="6" id="KW-0175">Coiled coil</keyword>
<dbReference type="Gene3D" id="3.40.50.300">
    <property type="entry name" value="P-loop containing nucleotide triphosphate hydrolases"/>
    <property type="match status" value="2"/>
</dbReference>
<reference evidence="8" key="2">
    <citation type="submission" date="2022-06" db="UniProtKB">
        <authorList>
            <consortium name="EnsemblMetazoa"/>
        </authorList>
    </citation>
    <scope>IDENTIFICATION</scope>
    <source>
        <strain evidence="8">PS312</strain>
    </source>
</reference>
<protein>
    <submittedName>
        <fullName evidence="8">AAA_12 domain-containing protein</fullName>
    </submittedName>
</protein>
<dbReference type="OrthoDB" id="5851052at2759"/>
<evidence type="ECO:0000313" key="9">
    <source>
        <dbReference type="Proteomes" id="UP000005239"/>
    </source>
</evidence>
<sequence length="752" mass="84137">MGARSSKNQQEARPTSQRFNSIQPPTQAKEAPLTPVAIKQSSLPNPTPPRLHHPQPSSEVGPMEKAISHLSLVDNDRGIPVYALSVTDQRVCLFLPSYDKFIEVNRSQLLLNTIKEGEIYHIPAISVDGIRGLYAITDERRKSYIERKTFECATIEAYQQVILPALLLGSRGRDFEQRCAQVEQMGEFVLSAQRGFPKKLKLRTVLGHSFEVNVKKIQRNDEDRRWMVTCHTPTEPMPTEVKKGCLLEIMSGFTPVPRVTDALMQPYLNAHQPNTNWSLLSAIYGESSHRIHPRVTSSTVSIHLAKNAGVRHLNPEQAEAVARYNTPSIPAFAIEAPPGSGKTMTAAAMAVSYKGKGVQLFLSTANVPVLNMALELAKLDYGSLKAIHFISSECEGRMTEENRSPFSVLSLAKASERLRETIERLEEEKARAPNDEERKKAQDEINKVCGPIYDTNYDIYFATIDMILGRLFKQNLGGRHQVDFTKKQLQTNVERVVIDEASQLTEAALNAIIHSFPMAQIVLIGDSKQLVPFKYAEGDVVSELAARSALEVMKDKKNLPVIKLCRVYRASSVAMAHYNHVFYDGKLVSERPEPKENPLLSLGPYAKGSSCLYWQVKGFTQQRGTSKVNSQEINTLQLIVNHLRQSKIDEKDVMIISYYDAQRKAAEDALPKGYEILTVDSAQGREKRIVIVLTTRTAPPADKGSFFTDPKRCNVAVSRHKEALIVIGDPSLTSAENWARVLSPKYFKHVHN</sequence>
<evidence type="ECO:0000313" key="8">
    <source>
        <dbReference type="EnsemblMetazoa" id="PPA33963.1"/>
    </source>
</evidence>
<dbReference type="Proteomes" id="UP000005239">
    <property type="component" value="Unassembled WGS sequence"/>
</dbReference>
<keyword evidence="3" id="KW-0378">Hydrolase</keyword>
<evidence type="ECO:0000256" key="3">
    <source>
        <dbReference type="ARBA" id="ARBA00022801"/>
    </source>
</evidence>
<keyword evidence="9" id="KW-1185">Reference proteome</keyword>
<dbReference type="GO" id="GO:0005524">
    <property type="term" value="F:ATP binding"/>
    <property type="evidence" value="ECO:0007669"/>
    <property type="project" value="UniProtKB-KW"/>
</dbReference>
<dbReference type="EnsemblMetazoa" id="PPA33963.1">
    <property type="protein sequence ID" value="PPA33963.1"/>
    <property type="gene ID" value="WBGene00272332"/>
</dbReference>